<dbReference type="EMBL" id="MGIP01000001">
    <property type="protein sequence ID" value="OGM92512.1"/>
    <property type="molecule type" value="Genomic_DNA"/>
</dbReference>
<evidence type="ECO:0000313" key="1">
    <source>
        <dbReference type="EMBL" id="OGM92512.1"/>
    </source>
</evidence>
<accession>A0A1F8DVJ6</accession>
<dbReference type="Proteomes" id="UP000177029">
    <property type="component" value="Unassembled WGS sequence"/>
</dbReference>
<organism evidence="1 2">
    <name type="scientific">Candidatus Wolfebacteria bacterium RIFCSPHIGHO2_01_FULL_48_22</name>
    <dbReference type="NCBI Taxonomy" id="1802555"/>
    <lineage>
        <taxon>Bacteria</taxon>
        <taxon>Candidatus Wolfeibacteriota</taxon>
    </lineage>
</organism>
<gene>
    <name evidence="1" type="ORF">A2755_00245</name>
</gene>
<protein>
    <submittedName>
        <fullName evidence="1">Uncharacterized protein</fullName>
    </submittedName>
</protein>
<sequence>MHKSIYIAVVLLIAVAAILAWAFLSGSDKASSPSGGPGGRIAYETYEDQDRGITFQYPIELGTVYLEAYDWPPMAQVIDEPFNCTEGGDPTARAGGTELRMVDNHQYCRTSIVEGAAGSIYTQYAYKFTVGEDQAAILTFSTRVPQCGNYDEQERVQCEGEREAFDIDSTVDEITQTFQIQ</sequence>
<proteinExistence type="predicted"/>
<evidence type="ECO:0000313" key="2">
    <source>
        <dbReference type="Proteomes" id="UP000177029"/>
    </source>
</evidence>
<name>A0A1F8DVJ6_9BACT</name>
<dbReference type="STRING" id="1802555.A2755_00245"/>
<dbReference type="AlphaFoldDB" id="A0A1F8DVJ6"/>
<reference evidence="1 2" key="1">
    <citation type="journal article" date="2016" name="Nat. Commun.">
        <title>Thousands of microbial genomes shed light on interconnected biogeochemical processes in an aquifer system.</title>
        <authorList>
            <person name="Anantharaman K."/>
            <person name="Brown C.T."/>
            <person name="Hug L.A."/>
            <person name="Sharon I."/>
            <person name="Castelle C.J."/>
            <person name="Probst A.J."/>
            <person name="Thomas B.C."/>
            <person name="Singh A."/>
            <person name="Wilkins M.J."/>
            <person name="Karaoz U."/>
            <person name="Brodie E.L."/>
            <person name="Williams K.H."/>
            <person name="Hubbard S.S."/>
            <person name="Banfield J.F."/>
        </authorList>
    </citation>
    <scope>NUCLEOTIDE SEQUENCE [LARGE SCALE GENOMIC DNA]</scope>
</reference>
<comment type="caution">
    <text evidence="1">The sequence shown here is derived from an EMBL/GenBank/DDBJ whole genome shotgun (WGS) entry which is preliminary data.</text>
</comment>